<evidence type="ECO:0000313" key="2">
    <source>
        <dbReference type="EMBL" id="KAK3306818.1"/>
    </source>
</evidence>
<organism evidence="2 3">
    <name type="scientific">Chaetomium strumarium</name>
    <dbReference type="NCBI Taxonomy" id="1170767"/>
    <lineage>
        <taxon>Eukaryota</taxon>
        <taxon>Fungi</taxon>
        <taxon>Dikarya</taxon>
        <taxon>Ascomycota</taxon>
        <taxon>Pezizomycotina</taxon>
        <taxon>Sordariomycetes</taxon>
        <taxon>Sordariomycetidae</taxon>
        <taxon>Sordariales</taxon>
        <taxon>Chaetomiaceae</taxon>
        <taxon>Chaetomium</taxon>
    </lineage>
</organism>
<sequence length="222" mass="24806">MDAEREQLLPVGYHARPRHGSQSGALIPNELFEGNANPDEADTDSRNRAAHLEACRRSLEFQMEQYLKYVVRVRSTGMEPKGLLAGLEVPESGPNAPTLDFWCLIAVRDRFIARSNILLEELRAKKTRARKSLARSLRSSGLVASISVIATSVAAEPAIRPMLYAACFLPLLYNAPLVGKVWVTERCEGKLKALVQRAIVWDLDGGDRDELQSFSRLFRMLL</sequence>
<protein>
    <submittedName>
        <fullName evidence="2">Uncharacterized protein</fullName>
    </submittedName>
</protein>
<evidence type="ECO:0000256" key="1">
    <source>
        <dbReference type="SAM" id="MobiDB-lite"/>
    </source>
</evidence>
<gene>
    <name evidence="2" type="ORF">B0T15DRAFT_154600</name>
</gene>
<dbReference type="AlphaFoldDB" id="A0AAJ0GVD2"/>
<comment type="caution">
    <text evidence="2">The sequence shown here is derived from an EMBL/GenBank/DDBJ whole genome shotgun (WGS) entry which is preliminary data.</text>
</comment>
<dbReference type="GeneID" id="87880863"/>
<accession>A0AAJ0GVD2</accession>
<proteinExistence type="predicted"/>
<keyword evidence="3" id="KW-1185">Reference proteome</keyword>
<name>A0AAJ0GVD2_9PEZI</name>
<reference evidence="2" key="1">
    <citation type="journal article" date="2023" name="Mol. Phylogenet. Evol.">
        <title>Genome-scale phylogeny and comparative genomics of the fungal order Sordariales.</title>
        <authorList>
            <person name="Hensen N."/>
            <person name="Bonometti L."/>
            <person name="Westerberg I."/>
            <person name="Brannstrom I.O."/>
            <person name="Guillou S."/>
            <person name="Cros-Aarteil S."/>
            <person name="Calhoun S."/>
            <person name="Haridas S."/>
            <person name="Kuo A."/>
            <person name="Mondo S."/>
            <person name="Pangilinan J."/>
            <person name="Riley R."/>
            <person name="LaButti K."/>
            <person name="Andreopoulos B."/>
            <person name="Lipzen A."/>
            <person name="Chen C."/>
            <person name="Yan M."/>
            <person name="Daum C."/>
            <person name="Ng V."/>
            <person name="Clum A."/>
            <person name="Steindorff A."/>
            <person name="Ohm R.A."/>
            <person name="Martin F."/>
            <person name="Silar P."/>
            <person name="Natvig D.O."/>
            <person name="Lalanne C."/>
            <person name="Gautier V."/>
            <person name="Ament-Velasquez S.L."/>
            <person name="Kruys A."/>
            <person name="Hutchinson M.I."/>
            <person name="Powell A.J."/>
            <person name="Barry K."/>
            <person name="Miller A.N."/>
            <person name="Grigoriev I.V."/>
            <person name="Debuchy R."/>
            <person name="Gladieux P."/>
            <person name="Hiltunen Thoren M."/>
            <person name="Johannesson H."/>
        </authorList>
    </citation>
    <scope>NUCLEOTIDE SEQUENCE</scope>
    <source>
        <strain evidence="2">CBS 333.67</strain>
    </source>
</reference>
<dbReference type="RefSeq" id="XP_062722598.1">
    <property type="nucleotide sequence ID" value="XM_062862034.1"/>
</dbReference>
<evidence type="ECO:0000313" key="3">
    <source>
        <dbReference type="Proteomes" id="UP001273166"/>
    </source>
</evidence>
<dbReference type="Proteomes" id="UP001273166">
    <property type="component" value="Unassembled WGS sequence"/>
</dbReference>
<feature type="region of interest" description="Disordered" evidence="1">
    <location>
        <begin position="1"/>
        <end position="46"/>
    </location>
</feature>
<reference evidence="2" key="2">
    <citation type="submission" date="2023-06" db="EMBL/GenBank/DDBJ databases">
        <authorList>
            <consortium name="Lawrence Berkeley National Laboratory"/>
            <person name="Mondo S.J."/>
            <person name="Hensen N."/>
            <person name="Bonometti L."/>
            <person name="Westerberg I."/>
            <person name="Brannstrom I.O."/>
            <person name="Guillou S."/>
            <person name="Cros-Aarteil S."/>
            <person name="Calhoun S."/>
            <person name="Haridas S."/>
            <person name="Kuo A."/>
            <person name="Pangilinan J."/>
            <person name="Riley R."/>
            <person name="Labutti K."/>
            <person name="Andreopoulos B."/>
            <person name="Lipzen A."/>
            <person name="Chen C."/>
            <person name="Yanf M."/>
            <person name="Daum C."/>
            <person name="Ng V."/>
            <person name="Clum A."/>
            <person name="Steindorff A."/>
            <person name="Ohm R."/>
            <person name="Martin F."/>
            <person name="Silar P."/>
            <person name="Natvig D."/>
            <person name="Lalanne C."/>
            <person name="Gautier V."/>
            <person name="Ament-Velasquez S.L."/>
            <person name="Kruys A."/>
            <person name="Hutchinson M.I."/>
            <person name="Powell A.J."/>
            <person name="Barry K."/>
            <person name="Miller A.N."/>
            <person name="Grigoriev I.V."/>
            <person name="Debuchy R."/>
            <person name="Gladieux P."/>
            <person name="Thoren M.H."/>
            <person name="Johannesson H."/>
        </authorList>
    </citation>
    <scope>NUCLEOTIDE SEQUENCE</scope>
    <source>
        <strain evidence="2">CBS 333.67</strain>
    </source>
</reference>
<dbReference type="EMBL" id="JAUDZG010000003">
    <property type="protein sequence ID" value="KAK3306818.1"/>
    <property type="molecule type" value="Genomic_DNA"/>
</dbReference>